<evidence type="ECO:0000256" key="3">
    <source>
        <dbReference type="ARBA" id="ARBA00022989"/>
    </source>
</evidence>
<dbReference type="InterPro" id="IPR052337">
    <property type="entry name" value="SAT4-like"/>
</dbReference>
<feature type="transmembrane region" description="Helical" evidence="7">
    <location>
        <begin position="52"/>
        <end position="72"/>
    </location>
</feature>
<protein>
    <submittedName>
        <fullName evidence="9">Putative integral membrane protein</fullName>
    </submittedName>
</protein>
<evidence type="ECO:0000256" key="5">
    <source>
        <dbReference type="ARBA" id="ARBA00038359"/>
    </source>
</evidence>
<evidence type="ECO:0000256" key="1">
    <source>
        <dbReference type="ARBA" id="ARBA00004141"/>
    </source>
</evidence>
<feature type="compositionally biased region" description="Polar residues" evidence="6">
    <location>
        <begin position="264"/>
        <end position="284"/>
    </location>
</feature>
<gene>
    <name evidence="9" type="ORF">UCREL1_2308</name>
</gene>
<name>M7T1E6_EUTLA</name>
<feature type="compositionally biased region" description="Basic and acidic residues" evidence="6">
    <location>
        <begin position="299"/>
        <end position="308"/>
    </location>
</feature>
<dbReference type="HOGENOM" id="CLU_028200_3_1_1"/>
<feature type="transmembrane region" description="Helical" evidence="7">
    <location>
        <begin position="15"/>
        <end position="40"/>
    </location>
</feature>
<dbReference type="PANTHER" id="PTHR33048">
    <property type="entry name" value="PTH11-LIKE INTEGRAL MEMBRANE PROTEIN (AFU_ORTHOLOGUE AFUA_5G11245)"/>
    <property type="match status" value="1"/>
</dbReference>
<evidence type="ECO:0000256" key="4">
    <source>
        <dbReference type="ARBA" id="ARBA00023136"/>
    </source>
</evidence>
<feature type="compositionally biased region" description="Polar residues" evidence="6">
    <location>
        <begin position="312"/>
        <end position="326"/>
    </location>
</feature>
<evidence type="ECO:0000259" key="8">
    <source>
        <dbReference type="Pfam" id="PF20684"/>
    </source>
</evidence>
<keyword evidence="4 7" id="KW-0472">Membrane</keyword>
<dbReference type="InterPro" id="IPR049326">
    <property type="entry name" value="Rhodopsin_dom_fungi"/>
</dbReference>
<keyword evidence="3 7" id="KW-1133">Transmembrane helix</keyword>
<sequence>MAVDANLRFVQPEGLALAIIIVSLVFLFFSLLSVGIRIYIRQSDNALGLDDWLVLGGVMGYVADVGLAIWAASSGVGTRNAKLNATHQTEGMKAYTILGMAIAVWCLLGVVWASFMVTFIGVLLYCRPMEASWNSALVLAGKATCGSIETMIAISHTATVSTLLTDIGCTVLPGMLLWTAQMKAKAKLQVFGLLAVASVASVATIARAPFISHYNQPLDDLLYWVGYIVMFSNIELGIGCIASSLPAMRGLYRRLAGHEDTENSDYYNNSGAPRSHSFHNPTDTGRTHATVRAGDGDWEEIHDGDSDKGTLLPTTPANQSISSKNNKGGIRMDYSYTVELEPVSNHK</sequence>
<dbReference type="OrthoDB" id="9976870at2759"/>
<comment type="similarity">
    <text evidence="5">Belongs to the SAT4 family.</text>
</comment>
<feature type="transmembrane region" description="Helical" evidence="7">
    <location>
        <begin position="190"/>
        <end position="210"/>
    </location>
</feature>
<evidence type="ECO:0000313" key="10">
    <source>
        <dbReference type="Proteomes" id="UP000012174"/>
    </source>
</evidence>
<dbReference type="EMBL" id="KB705804">
    <property type="protein sequence ID" value="EMR70653.1"/>
    <property type="molecule type" value="Genomic_DNA"/>
</dbReference>
<keyword evidence="10" id="KW-1185">Reference proteome</keyword>
<feature type="domain" description="Rhodopsin" evidence="8">
    <location>
        <begin position="100"/>
        <end position="254"/>
    </location>
</feature>
<proteinExistence type="inferred from homology"/>
<dbReference type="OMA" id="TMIRIPY"/>
<organism evidence="9 10">
    <name type="scientific">Eutypa lata (strain UCR-EL1)</name>
    <name type="common">Grapevine dieback disease fungus</name>
    <name type="synonym">Eutypa armeniacae</name>
    <dbReference type="NCBI Taxonomy" id="1287681"/>
    <lineage>
        <taxon>Eukaryota</taxon>
        <taxon>Fungi</taxon>
        <taxon>Dikarya</taxon>
        <taxon>Ascomycota</taxon>
        <taxon>Pezizomycotina</taxon>
        <taxon>Sordariomycetes</taxon>
        <taxon>Xylariomycetidae</taxon>
        <taxon>Xylariales</taxon>
        <taxon>Diatrypaceae</taxon>
        <taxon>Eutypa</taxon>
    </lineage>
</organism>
<feature type="transmembrane region" description="Helical" evidence="7">
    <location>
        <begin position="222"/>
        <end position="245"/>
    </location>
</feature>
<dbReference type="AlphaFoldDB" id="M7T1E6"/>
<dbReference type="eggNOG" id="ENOG502SK74">
    <property type="taxonomic scope" value="Eukaryota"/>
</dbReference>
<dbReference type="PANTHER" id="PTHR33048:SF15">
    <property type="entry name" value="INTEGRAL MEMBRANE PROTEIN"/>
    <property type="match status" value="1"/>
</dbReference>
<accession>M7T1E6</accession>
<dbReference type="GO" id="GO:0016020">
    <property type="term" value="C:membrane"/>
    <property type="evidence" value="ECO:0007669"/>
    <property type="project" value="UniProtKB-SubCell"/>
</dbReference>
<evidence type="ECO:0000313" key="9">
    <source>
        <dbReference type="EMBL" id="EMR70653.1"/>
    </source>
</evidence>
<dbReference type="Proteomes" id="UP000012174">
    <property type="component" value="Unassembled WGS sequence"/>
</dbReference>
<feature type="transmembrane region" description="Helical" evidence="7">
    <location>
        <begin position="92"/>
        <end position="125"/>
    </location>
</feature>
<evidence type="ECO:0000256" key="2">
    <source>
        <dbReference type="ARBA" id="ARBA00022692"/>
    </source>
</evidence>
<feature type="region of interest" description="Disordered" evidence="6">
    <location>
        <begin position="263"/>
        <end position="328"/>
    </location>
</feature>
<dbReference type="KEGG" id="ela:UCREL1_2308"/>
<dbReference type="Pfam" id="PF20684">
    <property type="entry name" value="Fung_rhodopsin"/>
    <property type="match status" value="1"/>
</dbReference>
<reference evidence="10" key="1">
    <citation type="journal article" date="2013" name="Genome Announc.">
        <title>Draft genome sequence of the grapevine dieback fungus Eutypa lata UCR-EL1.</title>
        <authorList>
            <person name="Blanco-Ulate B."/>
            <person name="Rolshausen P.E."/>
            <person name="Cantu D."/>
        </authorList>
    </citation>
    <scope>NUCLEOTIDE SEQUENCE [LARGE SCALE GENOMIC DNA]</scope>
    <source>
        <strain evidence="10">UCR-EL1</strain>
    </source>
</reference>
<evidence type="ECO:0000256" key="6">
    <source>
        <dbReference type="SAM" id="MobiDB-lite"/>
    </source>
</evidence>
<evidence type="ECO:0000256" key="7">
    <source>
        <dbReference type="SAM" id="Phobius"/>
    </source>
</evidence>
<comment type="subcellular location">
    <subcellularLocation>
        <location evidence="1">Membrane</location>
        <topology evidence="1">Multi-pass membrane protein</topology>
    </subcellularLocation>
</comment>
<keyword evidence="2 7" id="KW-0812">Transmembrane</keyword>